<proteinExistence type="predicted"/>
<gene>
    <name evidence="1" type="ORF">RNGR10045</name>
</gene>
<dbReference type="EMBL" id="AY316747">
    <property type="protein sequence ID" value="AAQ87292.1"/>
    <property type="molecule type" value="Genomic_DNA"/>
</dbReference>
<dbReference type="AlphaFoldDB" id="Q6W1S6"/>
<geneLocation type="plasmid" evidence="1">
    <name>megaplasmid 2</name>
</geneLocation>
<accession>Q6W1S6</accession>
<name>Q6W1S6_SINFN</name>
<organism evidence="1">
    <name type="scientific">Sinorhizobium fredii (strain NBRC 101917 / NGR234)</name>
    <dbReference type="NCBI Taxonomy" id="394"/>
    <lineage>
        <taxon>Bacteria</taxon>
        <taxon>Pseudomonadati</taxon>
        <taxon>Pseudomonadota</taxon>
        <taxon>Alphaproteobacteria</taxon>
        <taxon>Hyphomicrobiales</taxon>
        <taxon>Rhizobiaceae</taxon>
        <taxon>Sinorhizobium/Ensifer group</taxon>
        <taxon>Sinorhizobium</taxon>
    </lineage>
</organism>
<keyword evidence="1" id="KW-0614">Plasmid</keyword>
<reference evidence="1" key="1">
    <citation type="submission" date="2003-06" db="EMBL/GenBank/DDBJ databases">
        <title>Comparative DNA analysis of two large contigs of the Rhizobium sp. NGR234 megaplasmid 2.</title>
        <authorList>
            <person name="Broughton W.J."/>
            <person name="Perret X."/>
            <person name="Staehelin C."/>
            <person name="Schmitz R.A."/>
            <person name="Raasch C."/>
            <person name="Liesegang H."/>
            <person name="Gottschalk G."/>
            <person name="Streit W.R."/>
        </authorList>
    </citation>
    <scope>NUCLEOTIDE SEQUENCE</scope>
    <source>
        <strain evidence="1">NGR234</strain>
        <plasmid evidence="1">megaplasmid 2</plasmid>
    </source>
</reference>
<evidence type="ECO:0000313" key="1">
    <source>
        <dbReference type="EMBL" id="AAQ87292.1"/>
    </source>
</evidence>
<sequence length="42" mass="4802">MERDPGLLLHSWLNETLYLSIVTLAELMFGIAGDRPSRWKNG</sequence>
<protein>
    <submittedName>
        <fullName evidence="1">Uncharacterized protein</fullName>
    </submittedName>
</protein>